<dbReference type="EMBL" id="JPLA01000052">
    <property type="protein sequence ID" value="KLD62237.1"/>
    <property type="molecule type" value="Genomic_DNA"/>
</dbReference>
<feature type="domain" description="Flagellar hook-length control protein-like C-terminal" evidence="1">
    <location>
        <begin position="294"/>
        <end position="366"/>
    </location>
</feature>
<dbReference type="Proteomes" id="UP000035481">
    <property type="component" value="Unassembled WGS sequence"/>
</dbReference>
<dbReference type="STRING" id="1440762.Y882_17020"/>
<gene>
    <name evidence="2" type="ORF">Y882_17020</name>
</gene>
<dbReference type="RefSeq" id="WP_046973085.1">
    <property type="nucleotide sequence ID" value="NZ_JPLA01000052.1"/>
</dbReference>
<dbReference type="OrthoDB" id="5644314at2"/>
<evidence type="ECO:0000313" key="3">
    <source>
        <dbReference type="Proteomes" id="UP000035481"/>
    </source>
</evidence>
<dbReference type="AlphaFoldDB" id="A0A0G9H3H2"/>
<reference evidence="2 3" key="1">
    <citation type="journal article" date="2015" name="Antonie Van Leeuwenhoek">
        <title>A phylogenomic and molecular marker based taxonomic framework for the order Xanthomonadales: proposal to transfer the families Algiphilaceae and Solimonadaceae to the order Nevskiales ord. nov. and to create a new family within the order Xanthomonadales, the family Rhodanobacteraceae fam. nov., containing the genus Rhodanobacter and its closest relatives.</title>
        <authorList>
            <person name="Naushad S."/>
            <person name="Adeolu M."/>
            <person name="Wong S."/>
            <person name="Sohail M."/>
            <person name="Schellhorn H.E."/>
            <person name="Gupta R.S."/>
        </authorList>
    </citation>
    <scope>NUCLEOTIDE SEQUENCE [LARGE SCALE GENOMIC DNA]</scope>
    <source>
        <strain evidence="2 3">DSM 16301</strain>
    </source>
</reference>
<dbReference type="InterPro" id="IPR038610">
    <property type="entry name" value="FliK-like_C_sf"/>
</dbReference>
<protein>
    <recommendedName>
        <fullName evidence="1">Flagellar hook-length control protein-like C-terminal domain-containing protein</fullName>
    </recommendedName>
</protein>
<evidence type="ECO:0000259" key="1">
    <source>
        <dbReference type="Pfam" id="PF02120"/>
    </source>
</evidence>
<dbReference type="InterPro" id="IPR021136">
    <property type="entry name" value="Flagellar_hook_control-like_C"/>
</dbReference>
<proteinExistence type="predicted"/>
<accession>A0A0G9H3H2</accession>
<comment type="caution">
    <text evidence="2">The sequence shown here is derived from an EMBL/GenBank/DDBJ whole genome shotgun (WGS) entry which is preliminary data.</text>
</comment>
<organism evidence="2 3">
    <name type="scientific">Dyella japonica DSM 16301</name>
    <dbReference type="NCBI Taxonomy" id="1440762"/>
    <lineage>
        <taxon>Bacteria</taxon>
        <taxon>Pseudomonadati</taxon>
        <taxon>Pseudomonadota</taxon>
        <taxon>Gammaproteobacteria</taxon>
        <taxon>Lysobacterales</taxon>
        <taxon>Rhodanobacteraceae</taxon>
        <taxon>Dyella</taxon>
    </lineage>
</organism>
<dbReference type="Pfam" id="PF02120">
    <property type="entry name" value="Flg_hook"/>
    <property type="match status" value="1"/>
</dbReference>
<dbReference type="Gene3D" id="3.30.750.140">
    <property type="match status" value="1"/>
</dbReference>
<sequence>MIIQPTSLAALAWAGAASGSAAESWRIGTVLSARPLGINPDGMMVLQIGAVAVETEAPTGQQLPAQFQVRVLTLGAQPQLELMLPQTAAPAAQVAMRERLPQQNGYAPLLATLDALAQRPALRQLPAYLRPALAALEHVVRTPTEITRGEGLEEAIKRSGLFLESQLAEPNLDMAGLSQEDWKGALLRLASLLDDYLPARRASSSSSETPPPLQQRGLQAQPRALLPLSLLDDDVDALLSRLHGEVHAALARVEVAQLEATTASAWMIEIPLQGEDGRDILQVQLQQNAEGGTGSSWTFGFAIDLPGLGPLQGELQLRDVRLSVRLWAERADTVHRLEQQFGPLRQALSATGLILDQLSCQQGLPQSTHQHSAILLRTMA</sequence>
<evidence type="ECO:0000313" key="2">
    <source>
        <dbReference type="EMBL" id="KLD62237.1"/>
    </source>
</evidence>
<dbReference type="PATRIC" id="fig|1440762.4.peg.3164"/>
<name>A0A0G9H3H2_9GAMM</name>